<gene>
    <name evidence="7" type="ORF">fugu_010858</name>
</gene>
<dbReference type="GO" id="GO:0035082">
    <property type="term" value="P:axoneme assembly"/>
    <property type="evidence" value="ECO:0007669"/>
    <property type="project" value="TreeGrafter"/>
</dbReference>
<dbReference type="FunFam" id="3.80.10.10:FF:000166">
    <property type="entry name" value="Dynein assembly factor 1, axonemal"/>
    <property type="match status" value="1"/>
</dbReference>
<evidence type="ECO:0000313" key="7">
    <source>
        <dbReference type="EMBL" id="TNN01476.1"/>
    </source>
</evidence>
<dbReference type="InterPro" id="IPR001611">
    <property type="entry name" value="Leu-rich_rpt"/>
</dbReference>
<feature type="region of interest" description="Disordered" evidence="6">
    <location>
        <begin position="1"/>
        <end position="31"/>
    </location>
</feature>
<dbReference type="InterPro" id="IPR032675">
    <property type="entry name" value="LRR_dom_sf"/>
</dbReference>
<feature type="compositionally biased region" description="Polar residues" evidence="6">
    <location>
        <begin position="402"/>
        <end position="412"/>
    </location>
</feature>
<accession>A0A4Z2CBC2</accession>
<evidence type="ECO:0000313" key="8">
    <source>
        <dbReference type="Proteomes" id="UP000516260"/>
    </source>
</evidence>
<evidence type="ECO:0000256" key="5">
    <source>
        <dbReference type="ARBA" id="ARBA00023273"/>
    </source>
</evidence>
<proteinExistence type="predicted"/>
<organism evidence="7 8">
    <name type="scientific">Takifugu bimaculatus</name>
    <dbReference type="NCBI Taxonomy" id="433685"/>
    <lineage>
        <taxon>Eukaryota</taxon>
        <taxon>Metazoa</taxon>
        <taxon>Chordata</taxon>
        <taxon>Craniata</taxon>
        <taxon>Vertebrata</taxon>
        <taxon>Euteleostomi</taxon>
        <taxon>Actinopterygii</taxon>
        <taxon>Neopterygii</taxon>
        <taxon>Teleostei</taxon>
        <taxon>Neoteleostei</taxon>
        <taxon>Acanthomorphata</taxon>
        <taxon>Eupercaria</taxon>
        <taxon>Tetraodontiformes</taxon>
        <taxon>Tetradontoidea</taxon>
        <taxon>Tetraodontidae</taxon>
        <taxon>Takifugu</taxon>
    </lineage>
</organism>
<dbReference type="PROSITE" id="PS51450">
    <property type="entry name" value="LRR"/>
    <property type="match status" value="3"/>
</dbReference>
<comment type="subcellular location">
    <subcellularLocation>
        <location evidence="1">Cell projection</location>
        <location evidence="1">Cilium</location>
    </subcellularLocation>
</comment>
<dbReference type="EMBL" id="SWLE01000003">
    <property type="protein sequence ID" value="TNN01476.1"/>
    <property type="molecule type" value="Genomic_DNA"/>
</dbReference>
<keyword evidence="5" id="KW-0966">Cell projection</keyword>
<dbReference type="Proteomes" id="UP000516260">
    <property type="component" value="Chromosome 11"/>
</dbReference>
<dbReference type="GO" id="GO:0005930">
    <property type="term" value="C:axoneme"/>
    <property type="evidence" value="ECO:0007669"/>
    <property type="project" value="TreeGrafter"/>
</dbReference>
<evidence type="ECO:0000256" key="3">
    <source>
        <dbReference type="ARBA" id="ARBA00022737"/>
    </source>
</evidence>
<dbReference type="PANTHER" id="PTHR45973">
    <property type="entry name" value="PROTEIN PHOSPHATASE 1 REGULATORY SUBUNIT SDS22-RELATED"/>
    <property type="match status" value="1"/>
</dbReference>
<dbReference type="InterPro" id="IPR050576">
    <property type="entry name" value="Cilia_flagella_integrity"/>
</dbReference>
<name>A0A4Z2CBC2_9TELE</name>
<dbReference type="SMART" id="SM00365">
    <property type="entry name" value="LRR_SD22"/>
    <property type="match status" value="3"/>
</dbReference>
<protein>
    <submittedName>
        <fullName evidence="7">Uncharacterized protein</fullName>
    </submittedName>
</protein>
<keyword evidence="8" id="KW-1185">Reference proteome</keyword>
<dbReference type="GO" id="GO:0070840">
    <property type="term" value="F:dynein complex binding"/>
    <property type="evidence" value="ECO:0007669"/>
    <property type="project" value="TreeGrafter"/>
</dbReference>
<feature type="region of interest" description="Disordered" evidence="6">
    <location>
        <begin position="382"/>
        <end position="412"/>
    </location>
</feature>
<keyword evidence="2" id="KW-0433">Leucine-rich repeat</keyword>
<evidence type="ECO:0000256" key="4">
    <source>
        <dbReference type="ARBA" id="ARBA00023069"/>
    </source>
</evidence>
<evidence type="ECO:0000256" key="6">
    <source>
        <dbReference type="SAM" id="MobiDB-lite"/>
    </source>
</evidence>
<comment type="caution">
    <text evidence="7">The sequence shown here is derived from an EMBL/GenBank/DDBJ whole genome shotgun (WGS) entry which is preliminary data.</text>
</comment>
<dbReference type="PANTHER" id="PTHR45973:SF9">
    <property type="entry name" value="LEUCINE-RICH REPEAT-CONTAINING PROTEIN 46"/>
    <property type="match status" value="1"/>
</dbReference>
<sequence>MVADNQSQCGRAETDLKGEDAAGKDETQEGKPIMIHITEKERKENYQGPRMTKEFLRDHCKQHKLYLSPWLNDTLYLHFKGFTTIENLDEYTGLKCLWLENNGLQCIENLDSLTELRCLFLQQNRIRKLDNLSPLKSLHILNVSNNYIYTIEHISCLPELNTFQIAHNRLKTVGDIQHLSQCLAISRSSLFFRPVPNLKVLNLIGNEVVKNIPNYRKTVIAQLQNLTFLDERPVFPKERACAEAWAAGGFEGEQKERQEWETRERRSLGSSLAGMAMIRKKAQERRLQMEGKGAGQEFNFSETTFEENDTHISSSLRGKMMQPFDSQNVSEDLLDGQLSQGQEGHSSQIETLENVDQKKVEINLKAGETLPQDGIVQNLKVLETETSEDTQEPIQKEDVATEPSTFCLPSSS</sequence>
<keyword evidence="4" id="KW-0969">Cilium</keyword>
<dbReference type="AlphaFoldDB" id="A0A4Z2CBC2"/>
<evidence type="ECO:0000256" key="2">
    <source>
        <dbReference type="ARBA" id="ARBA00022614"/>
    </source>
</evidence>
<dbReference type="SUPFAM" id="SSF52058">
    <property type="entry name" value="L domain-like"/>
    <property type="match status" value="1"/>
</dbReference>
<keyword evidence="3" id="KW-0677">Repeat</keyword>
<feature type="compositionally biased region" description="Basic and acidic residues" evidence="6">
    <location>
        <begin position="12"/>
        <end position="29"/>
    </location>
</feature>
<reference evidence="7 8" key="1">
    <citation type="submission" date="2019-04" db="EMBL/GenBank/DDBJ databases">
        <title>The sequence and de novo assembly of Takifugu bimaculatus genome using PacBio and Hi-C technologies.</title>
        <authorList>
            <person name="Xu P."/>
            <person name="Liu B."/>
            <person name="Zhou Z."/>
        </authorList>
    </citation>
    <scope>NUCLEOTIDE SEQUENCE [LARGE SCALE GENOMIC DNA]</scope>
    <source>
        <strain evidence="7">TB-2018</strain>
        <tissue evidence="7">Muscle</tissue>
    </source>
</reference>
<dbReference type="Gene3D" id="3.80.10.10">
    <property type="entry name" value="Ribonuclease Inhibitor"/>
    <property type="match status" value="1"/>
</dbReference>
<evidence type="ECO:0000256" key="1">
    <source>
        <dbReference type="ARBA" id="ARBA00004138"/>
    </source>
</evidence>
<dbReference type="Pfam" id="PF14580">
    <property type="entry name" value="LRR_9"/>
    <property type="match status" value="1"/>
</dbReference>